<keyword evidence="5 9" id="KW-0479">Metal-binding</keyword>
<keyword evidence="7 9" id="KW-0378">Hydrolase</keyword>
<keyword evidence="4 9" id="KW-0540">Nuclease</keyword>
<evidence type="ECO:0000256" key="3">
    <source>
        <dbReference type="ARBA" id="ARBA00022552"/>
    </source>
</evidence>
<dbReference type="InterPro" id="IPR002036">
    <property type="entry name" value="YbeY"/>
</dbReference>
<dbReference type="HAMAP" id="MF_00009">
    <property type="entry name" value="Endoribonucl_YbeY"/>
    <property type="match status" value="1"/>
</dbReference>
<evidence type="ECO:0000256" key="2">
    <source>
        <dbReference type="ARBA" id="ARBA00022517"/>
    </source>
</evidence>
<comment type="cofactor">
    <cofactor evidence="9">
        <name>Zn(2+)</name>
        <dbReference type="ChEBI" id="CHEBI:29105"/>
    </cofactor>
    <text evidence="9">Binds 1 zinc ion.</text>
</comment>
<dbReference type="GO" id="GO:0005737">
    <property type="term" value="C:cytoplasm"/>
    <property type="evidence" value="ECO:0007669"/>
    <property type="project" value="UniProtKB-SubCell"/>
</dbReference>
<evidence type="ECO:0000256" key="5">
    <source>
        <dbReference type="ARBA" id="ARBA00022723"/>
    </source>
</evidence>
<dbReference type="SUPFAM" id="SSF55486">
    <property type="entry name" value="Metalloproteases ('zincins'), catalytic domain"/>
    <property type="match status" value="1"/>
</dbReference>
<dbReference type="PANTHER" id="PTHR46986">
    <property type="entry name" value="ENDORIBONUCLEASE YBEY, CHLOROPLASTIC"/>
    <property type="match status" value="1"/>
</dbReference>
<proteinExistence type="inferred from homology"/>
<feature type="binding site" evidence="9">
    <location>
        <position position="117"/>
    </location>
    <ligand>
        <name>Zn(2+)</name>
        <dbReference type="ChEBI" id="CHEBI:29105"/>
        <note>catalytic</note>
    </ligand>
</feature>
<keyword evidence="2 9" id="KW-0690">Ribosome biogenesis</keyword>
<dbReference type="EMBL" id="RKRK01000002">
    <property type="protein sequence ID" value="RPF58135.1"/>
    <property type="molecule type" value="Genomic_DNA"/>
</dbReference>
<evidence type="ECO:0000256" key="9">
    <source>
        <dbReference type="HAMAP-Rule" id="MF_00009"/>
    </source>
</evidence>
<dbReference type="InterPro" id="IPR020549">
    <property type="entry name" value="YbeY_CS"/>
</dbReference>
<comment type="similarity">
    <text evidence="1 9">Belongs to the endoribonuclease YbeY family.</text>
</comment>
<comment type="function">
    <text evidence="9">Single strand-specific metallo-endoribonuclease involved in late-stage 70S ribosome quality control and in maturation of the 3' terminus of the 16S rRNA.</text>
</comment>
<protein>
    <recommendedName>
        <fullName evidence="9">Endoribonuclease YbeY</fullName>
        <ecNumber evidence="9">3.1.-.-</ecNumber>
    </recommendedName>
</protein>
<dbReference type="GO" id="GO:0008270">
    <property type="term" value="F:zinc ion binding"/>
    <property type="evidence" value="ECO:0007669"/>
    <property type="project" value="UniProtKB-UniRule"/>
</dbReference>
<dbReference type="RefSeq" id="WP_123807593.1">
    <property type="nucleotide sequence ID" value="NZ_RKRK01000002.1"/>
</dbReference>
<keyword evidence="11" id="KW-1185">Reference proteome</keyword>
<dbReference type="GO" id="GO:0004222">
    <property type="term" value="F:metalloendopeptidase activity"/>
    <property type="evidence" value="ECO:0007669"/>
    <property type="project" value="InterPro"/>
</dbReference>
<dbReference type="Gene3D" id="3.40.390.30">
    <property type="entry name" value="Metalloproteases ('zincins'), catalytic domain"/>
    <property type="match status" value="1"/>
</dbReference>
<evidence type="ECO:0000256" key="7">
    <source>
        <dbReference type="ARBA" id="ARBA00022801"/>
    </source>
</evidence>
<sequence>MGLIDIIDEEVKVSPDHKTLIETVIQKAMEVEAVEDAEVSIVIVNEETIQQINAEYRNKNQVTDVISFALNDDEDEPVSEEMGNMLGDIIICYEVAEQQANDYNHTIERELGFLALHGFLHLLGYDHMNEEDEHKMNQKQEEILNELELYRD</sequence>
<feature type="binding site" evidence="9">
    <location>
        <position position="121"/>
    </location>
    <ligand>
        <name>Zn(2+)</name>
        <dbReference type="ChEBI" id="CHEBI:29105"/>
        <note>catalytic</note>
    </ligand>
</feature>
<comment type="subcellular location">
    <subcellularLocation>
        <location evidence="9">Cytoplasm</location>
    </subcellularLocation>
</comment>
<evidence type="ECO:0000256" key="4">
    <source>
        <dbReference type="ARBA" id="ARBA00022722"/>
    </source>
</evidence>
<evidence type="ECO:0000313" key="10">
    <source>
        <dbReference type="EMBL" id="RPF58135.1"/>
    </source>
</evidence>
<dbReference type="Pfam" id="PF02130">
    <property type="entry name" value="YbeY"/>
    <property type="match status" value="1"/>
</dbReference>
<reference evidence="10 11" key="1">
    <citation type="submission" date="2018-11" db="EMBL/GenBank/DDBJ databases">
        <title>Genomic Encyclopedia of Type Strains, Phase IV (KMG-IV): sequencing the most valuable type-strain genomes for metagenomic binning, comparative biology and taxonomic classification.</title>
        <authorList>
            <person name="Goeker M."/>
        </authorList>
    </citation>
    <scope>NUCLEOTIDE SEQUENCE [LARGE SCALE GENOMIC DNA]</scope>
    <source>
        <strain evidence="10 11">DSM 29158</strain>
    </source>
</reference>
<dbReference type="EC" id="3.1.-.-" evidence="9"/>
<dbReference type="NCBIfam" id="TIGR00043">
    <property type="entry name" value="rRNA maturation RNase YbeY"/>
    <property type="match status" value="1"/>
</dbReference>
<dbReference type="AlphaFoldDB" id="A0A3N5CFU9"/>
<dbReference type="GO" id="GO:0004521">
    <property type="term" value="F:RNA endonuclease activity"/>
    <property type="evidence" value="ECO:0007669"/>
    <property type="project" value="UniProtKB-UniRule"/>
</dbReference>
<feature type="binding site" evidence="9">
    <location>
        <position position="127"/>
    </location>
    <ligand>
        <name>Zn(2+)</name>
        <dbReference type="ChEBI" id="CHEBI:29105"/>
        <note>catalytic</note>
    </ligand>
</feature>
<name>A0A3N5CFU9_9BACL</name>
<accession>A0A3N5CFU9</accession>
<keyword evidence="8 9" id="KW-0862">Zinc</keyword>
<evidence type="ECO:0000256" key="1">
    <source>
        <dbReference type="ARBA" id="ARBA00010875"/>
    </source>
</evidence>
<keyword evidence="6 9" id="KW-0255">Endonuclease</keyword>
<gene>
    <name evidence="9" type="primary">ybeY</name>
    <name evidence="10" type="ORF">EDD62_0777</name>
</gene>
<evidence type="ECO:0000256" key="8">
    <source>
        <dbReference type="ARBA" id="ARBA00022833"/>
    </source>
</evidence>
<evidence type="ECO:0000313" key="11">
    <source>
        <dbReference type="Proteomes" id="UP000277108"/>
    </source>
</evidence>
<dbReference type="OrthoDB" id="9807740at2"/>
<dbReference type="PROSITE" id="PS01306">
    <property type="entry name" value="UPF0054"/>
    <property type="match status" value="1"/>
</dbReference>
<organism evidence="10 11">
    <name type="scientific">Abyssicoccus albus</name>
    <dbReference type="NCBI Taxonomy" id="1817405"/>
    <lineage>
        <taxon>Bacteria</taxon>
        <taxon>Bacillati</taxon>
        <taxon>Bacillota</taxon>
        <taxon>Bacilli</taxon>
        <taxon>Bacillales</taxon>
        <taxon>Abyssicoccaceae</taxon>
    </lineage>
</organism>
<dbReference type="Proteomes" id="UP000277108">
    <property type="component" value="Unassembled WGS sequence"/>
</dbReference>
<dbReference type="InterPro" id="IPR023091">
    <property type="entry name" value="MetalPrtase_cat_dom_sf_prd"/>
</dbReference>
<keyword evidence="3 9" id="KW-0698">rRNA processing</keyword>
<comment type="caution">
    <text evidence="10">The sequence shown here is derived from an EMBL/GenBank/DDBJ whole genome shotgun (WGS) entry which is preliminary data.</text>
</comment>
<evidence type="ECO:0000256" key="6">
    <source>
        <dbReference type="ARBA" id="ARBA00022759"/>
    </source>
</evidence>
<dbReference type="GO" id="GO:0006364">
    <property type="term" value="P:rRNA processing"/>
    <property type="evidence" value="ECO:0007669"/>
    <property type="project" value="UniProtKB-UniRule"/>
</dbReference>
<dbReference type="PANTHER" id="PTHR46986:SF1">
    <property type="entry name" value="ENDORIBONUCLEASE YBEY, CHLOROPLASTIC"/>
    <property type="match status" value="1"/>
</dbReference>
<keyword evidence="9" id="KW-0963">Cytoplasm</keyword>